<evidence type="ECO:0000313" key="4">
    <source>
        <dbReference type="EMBL" id="KAJ5103508.1"/>
    </source>
</evidence>
<dbReference type="EMBL" id="JAPQKI010000004">
    <property type="protein sequence ID" value="KAJ5103508.1"/>
    <property type="molecule type" value="Genomic_DNA"/>
</dbReference>
<organism evidence="4 5">
    <name type="scientific">Penicillium argentinense</name>
    <dbReference type="NCBI Taxonomy" id="1131581"/>
    <lineage>
        <taxon>Eukaryota</taxon>
        <taxon>Fungi</taxon>
        <taxon>Dikarya</taxon>
        <taxon>Ascomycota</taxon>
        <taxon>Pezizomycotina</taxon>
        <taxon>Eurotiomycetes</taxon>
        <taxon>Eurotiomycetidae</taxon>
        <taxon>Eurotiales</taxon>
        <taxon>Aspergillaceae</taxon>
        <taxon>Penicillium</taxon>
    </lineage>
</organism>
<evidence type="ECO:0000313" key="5">
    <source>
        <dbReference type="Proteomes" id="UP001149074"/>
    </source>
</evidence>
<dbReference type="GeneID" id="81355510"/>
<evidence type="ECO:0000256" key="1">
    <source>
        <dbReference type="SAM" id="MobiDB-lite"/>
    </source>
</evidence>
<sequence>MAWGRAGFGLYSLSLLPLTWAIAFPGSQPTATAHAVLQPDFPVPTPGINLKRKGFERRDSDEDAFVSSFLAGEGSLLSYPSAITTTTSWQPQSVCGYINGAWSDYSSIRCQNNRQCVFHTPDSKYPGMVGCCDGSKPEDCAWGTVCYNSRQVSATPSLLNYPTNIFAIYCTESDQPSCRTWTYPQLDITDFGCWSTTTTQTLWLIATTAASATGDAYGGYSTTTSSYNYYAYYPTVAAISPQVVDDSWIEVYISGPAATSDKADKITSAVASGSSAGSDGASSTDSSSNDKSNPNTGPSKSTNVGAIAGGVVGGVVGAVGIGAAIVMFCLLKKKRKQAEQGAYQAGSGDGGTMPQPPPPGNMDVAPRPMLEVEGAVLRKYAEVDGYPSASKFPPEVVGSEVTDKPLEMDSRGLLRSCLGMGMGGIRGCSCAPVWFGISCY</sequence>
<feature type="signal peptide" evidence="3">
    <location>
        <begin position="1"/>
        <end position="21"/>
    </location>
</feature>
<gene>
    <name evidence="4" type="ORF">N7532_004037</name>
</gene>
<keyword evidence="2" id="KW-0812">Transmembrane</keyword>
<feature type="region of interest" description="Disordered" evidence="1">
    <location>
        <begin position="271"/>
        <end position="303"/>
    </location>
</feature>
<dbReference type="AlphaFoldDB" id="A0A9W9FNL5"/>
<keyword evidence="3" id="KW-0732">Signal</keyword>
<evidence type="ECO:0000256" key="3">
    <source>
        <dbReference type="SAM" id="SignalP"/>
    </source>
</evidence>
<name>A0A9W9FNL5_9EURO</name>
<proteinExistence type="predicted"/>
<accession>A0A9W9FNL5</accession>
<evidence type="ECO:0000256" key="2">
    <source>
        <dbReference type="SAM" id="Phobius"/>
    </source>
</evidence>
<feature type="compositionally biased region" description="Low complexity" evidence="1">
    <location>
        <begin position="271"/>
        <end position="296"/>
    </location>
</feature>
<dbReference type="OrthoDB" id="5347452at2759"/>
<reference evidence="4" key="1">
    <citation type="submission" date="2022-11" db="EMBL/GenBank/DDBJ databases">
        <authorList>
            <person name="Petersen C."/>
        </authorList>
    </citation>
    <scope>NUCLEOTIDE SEQUENCE</scope>
    <source>
        <strain evidence="4">IBT 30761</strain>
    </source>
</reference>
<protein>
    <submittedName>
        <fullName evidence="4">Uncharacterized protein</fullName>
    </submittedName>
</protein>
<keyword evidence="5" id="KW-1185">Reference proteome</keyword>
<keyword evidence="2" id="KW-1133">Transmembrane helix</keyword>
<feature type="chain" id="PRO_5040918390" evidence="3">
    <location>
        <begin position="22"/>
        <end position="440"/>
    </location>
</feature>
<dbReference type="Proteomes" id="UP001149074">
    <property type="component" value="Unassembled WGS sequence"/>
</dbReference>
<reference evidence="4" key="2">
    <citation type="journal article" date="2023" name="IMA Fungus">
        <title>Comparative genomic study of the Penicillium genus elucidates a diverse pangenome and 15 lateral gene transfer events.</title>
        <authorList>
            <person name="Petersen C."/>
            <person name="Sorensen T."/>
            <person name="Nielsen M.R."/>
            <person name="Sondergaard T.E."/>
            <person name="Sorensen J.L."/>
            <person name="Fitzpatrick D.A."/>
            <person name="Frisvad J.C."/>
            <person name="Nielsen K.L."/>
        </authorList>
    </citation>
    <scope>NUCLEOTIDE SEQUENCE</scope>
    <source>
        <strain evidence="4">IBT 30761</strain>
    </source>
</reference>
<dbReference type="RefSeq" id="XP_056476888.1">
    <property type="nucleotide sequence ID" value="XM_056616531.1"/>
</dbReference>
<keyword evidence="2" id="KW-0472">Membrane</keyword>
<comment type="caution">
    <text evidence="4">The sequence shown here is derived from an EMBL/GenBank/DDBJ whole genome shotgun (WGS) entry which is preliminary data.</text>
</comment>
<feature type="transmembrane region" description="Helical" evidence="2">
    <location>
        <begin position="304"/>
        <end position="331"/>
    </location>
</feature>